<feature type="region of interest" description="Disordered" evidence="1">
    <location>
        <begin position="45"/>
        <end position="80"/>
    </location>
</feature>
<feature type="non-terminal residue" evidence="2">
    <location>
        <position position="1"/>
    </location>
</feature>
<protein>
    <submittedName>
        <fullName evidence="2">Uncharacterized protein</fullName>
    </submittedName>
</protein>
<name>A0ABQ9UFS0_SAGOE</name>
<accession>A0ABQ9UFS0</accession>
<dbReference type="EMBL" id="JASSZA010000012">
    <property type="protein sequence ID" value="KAK2095913.1"/>
    <property type="molecule type" value="Genomic_DNA"/>
</dbReference>
<reference evidence="2 3" key="1">
    <citation type="submission" date="2023-05" db="EMBL/GenBank/DDBJ databases">
        <title>B98-5 Cell Line De Novo Hybrid Assembly: An Optical Mapping Approach.</title>
        <authorList>
            <person name="Kananen K."/>
            <person name="Auerbach J.A."/>
            <person name="Kautto E."/>
            <person name="Blachly J.S."/>
        </authorList>
    </citation>
    <scope>NUCLEOTIDE SEQUENCE [LARGE SCALE GENOMIC DNA]</scope>
    <source>
        <strain evidence="2">B95-8</strain>
        <tissue evidence="2">Cell line</tissue>
    </source>
</reference>
<feature type="compositionally biased region" description="Basic and acidic residues" evidence="1">
    <location>
        <begin position="56"/>
        <end position="68"/>
    </location>
</feature>
<keyword evidence="3" id="KW-1185">Reference proteome</keyword>
<feature type="non-terminal residue" evidence="2">
    <location>
        <position position="80"/>
    </location>
</feature>
<evidence type="ECO:0000313" key="2">
    <source>
        <dbReference type="EMBL" id="KAK2095913.1"/>
    </source>
</evidence>
<organism evidence="2 3">
    <name type="scientific">Saguinus oedipus</name>
    <name type="common">Cotton-top tamarin</name>
    <name type="synonym">Oedipomidas oedipus</name>
    <dbReference type="NCBI Taxonomy" id="9490"/>
    <lineage>
        <taxon>Eukaryota</taxon>
        <taxon>Metazoa</taxon>
        <taxon>Chordata</taxon>
        <taxon>Craniata</taxon>
        <taxon>Vertebrata</taxon>
        <taxon>Euteleostomi</taxon>
        <taxon>Mammalia</taxon>
        <taxon>Eutheria</taxon>
        <taxon>Euarchontoglires</taxon>
        <taxon>Primates</taxon>
        <taxon>Haplorrhini</taxon>
        <taxon>Platyrrhini</taxon>
        <taxon>Cebidae</taxon>
        <taxon>Callitrichinae</taxon>
        <taxon>Saguinus</taxon>
    </lineage>
</organism>
<evidence type="ECO:0000256" key="1">
    <source>
        <dbReference type="SAM" id="MobiDB-lite"/>
    </source>
</evidence>
<sequence length="80" mass="9262">AQVVLAIMDFQEKRDPFSWIRIQDHLERSIENYPLDSMRRRKGMLGTSRSLPGLEESLRAHTSEEGSWLHRPSAALKEAE</sequence>
<comment type="caution">
    <text evidence="2">The sequence shown here is derived from an EMBL/GenBank/DDBJ whole genome shotgun (WGS) entry which is preliminary data.</text>
</comment>
<evidence type="ECO:0000313" key="3">
    <source>
        <dbReference type="Proteomes" id="UP001266305"/>
    </source>
</evidence>
<gene>
    <name evidence="2" type="ORF">P7K49_024947</name>
</gene>
<proteinExistence type="predicted"/>
<dbReference type="Proteomes" id="UP001266305">
    <property type="component" value="Unassembled WGS sequence"/>
</dbReference>